<evidence type="ECO:0000256" key="11">
    <source>
        <dbReference type="ARBA" id="ARBA00023235"/>
    </source>
</evidence>
<keyword evidence="15" id="KW-0862">Zinc</keyword>
<evidence type="ECO:0000256" key="5">
    <source>
        <dbReference type="ARBA" id="ARBA00001954"/>
    </source>
</evidence>
<comment type="similarity">
    <text evidence="7 13">Belongs to the ribulose-phosphate 3-epimerase family.</text>
</comment>
<feature type="binding site" evidence="15">
    <location>
        <position position="81"/>
    </location>
    <ligand>
        <name>a divalent metal cation</name>
        <dbReference type="ChEBI" id="CHEBI:60240"/>
    </ligand>
</feature>
<feature type="binding site" evidence="15">
    <location>
        <position position="44"/>
    </location>
    <ligand>
        <name>a divalent metal cation</name>
        <dbReference type="ChEBI" id="CHEBI:60240"/>
    </ligand>
</feature>
<evidence type="ECO:0000256" key="13">
    <source>
        <dbReference type="PIRNR" id="PIRNR001461"/>
    </source>
</evidence>
<dbReference type="InterPro" id="IPR026019">
    <property type="entry name" value="Ribul_P_3_epim"/>
</dbReference>
<keyword evidence="15" id="KW-0464">Manganese</keyword>
<keyword evidence="12 15" id="KW-0170">Cobalt</keyword>
<comment type="catalytic activity">
    <reaction evidence="1 13">
        <text>D-ribulose 5-phosphate = D-xylulose 5-phosphate</text>
        <dbReference type="Rhea" id="RHEA:13677"/>
        <dbReference type="ChEBI" id="CHEBI:57737"/>
        <dbReference type="ChEBI" id="CHEBI:58121"/>
        <dbReference type="EC" id="5.1.3.1"/>
    </reaction>
</comment>
<evidence type="ECO:0000256" key="15">
    <source>
        <dbReference type="PIRSR" id="PIRSR001461-2"/>
    </source>
</evidence>
<dbReference type="EMBL" id="KV453851">
    <property type="protein sequence ID" value="ODV85777.1"/>
    <property type="molecule type" value="Genomic_DNA"/>
</dbReference>
<reference evidence="18" key="1">
    <citation type="submission" date="2016-04" db="EMBL/GenBank/DDBJ databases">
        <title>Comparative genomics of biotechnologically important yeasts.</title>
        <authorList>
            <consortium name="DOE Joint Genome Institute"/>
            <person name="Riley R."/>
            <person name="Haridas S."/>
            <person name="Wolfe K.H."/>
            <person name="Lopes M.R."/>
            <person name="Hittinger C.T."/>
            <person name="Goker M."/>
            <person name="Salamov A."/>
            <person name="Wisecaver J."/>
            <person name="Long T.M."/>
            <person name="Aerts A.L."/>
            <person name="Barry K."/>
            <person name="Choi C."/>
            <person name="Clum A."/>
            <person name="Coughlan A.Y."/>
            <person name="Deshpande S."/>
            <person name="Douglass A.P."/>
            <person name="Hanson S.J."/>
            <person name="Klenk H.-P."/>
            <person name="Labutti K."/>
            <person name="Lapidus A."/>
            <person name="Lindquist E."/>
            <person name="Lipzen A."/>
            <person name="Meier-Kolthoff J.P."/>
            <person name="Ohm R.A."/>
            <person name="Otillar R.P."/>
            <person name="Pangilinan J."/>
            <person name="Peng Y."/>
            <person name="Rokas A."/>
            <person name="Rosa C.A."/>
            <person name="Scheuner C."/>
            <person name="Sibirny A.A."/>
            <person name="Slot J.C."/>
            <person name="Stielow J.B."/>
            <person name="Sun H."/>
            <person name="Kurtzman C.P."/>
            <person name="Blackwell M."/>
            <person name="Grigoriev I.V."/>
            <person name="Jeffries T.W."/>
        </authorList>
    </citation>
    <scope>NUCLEOTIDE SEQUENCE [LARGE SCALE GENOMIC DNA]</scope>
    <source>
        <strain evidence="18">NRRL YB-2248</strain>
    </source>
</reference>
<feature type="binding site" evidence="15">
    <location>
        <position position="187"/>
    </location>
    <ligand>
        <name>a divalent metal cation</name>
        <dbReference type="ChEBI" id="CHEBI:60240"/>
    </ligand>
</feature>
<feature type="binding site" evidence="16">
    <location>
        <position position="81"/>
    </location>
    <ligand>
        <name>substrate</name>
    </ligand>
</feature>
<dbReference type="GO" id="GO:0005975">
    <property type="term" value="P:carbohydrate metabolic process"/>
    <property type="evidence" value="ECO:0007669"/>
    <property type="project" value="InterPro"/>
</dbReference>
<dbReference type="AlphaFoldDB" id="A0A1E4T201"/>
<feature type="binding site" evidence="16">
    <location>
        <position position="19"/>
    </location>
    <ligand>
        <name>substrate</name>
    </ligand>
</feature>
<feature type="active site" description="Proton donor" evidence="14">
    <location>
        <position position="187"/>
    </location>
</feature>
<dbReference type="CDD" id="cd00429">
    <property type="entry name" value="RPE"/>
    <property type="match status" value="1"/>
</dbReference>
<keyword evidence="11 13" id="KW-0413">Isomerase</keyword>
<dbReference type="PANTHER" id="PTHR11749">
    <property type="entry name" value="RIBULOSE-5-PHOSPHATE-3-EPIMERASE"/>
    <property type="match status" value="1"/>
</dbReference>
<dbReference type="PIRSF" id="PIRSF001461">
    <property type="entry name" value="RPE"/>
    <property type="match status" value="1"/>
</dbReference>
<dbReference type="Proteomes" id="UP000094801">
    <property type="component" value="Unassembled WGS sequence"/>
</dbReference>
<accession>A0A1E4T201</accession>
<dbReference type="PROSITE" id="PS01086">
    <property type="entry name" value="RIBUL_P_3_EPIMER_2"/>
    <property type="match status" value="1"/>
</dbReference>
<evidence type="ECO:0000256" key="4">
    <source>
        <dbReference type="ARBA" id="ARBA00001947"/>
    </source>
</evidence>
<dbReference type="OrthoDB" id="1927044at2759"/>
<keyword evidence="18" id="KW-1185">Reference proteome</keyword>
<dbReference type="GO" id="GO:0004750">
    <property type="term" value="F:D-ribulose-phosphate 3-epimerase activity"/>
    <property type="evidence" value="ECO:0007669"/>
    <property type="project" value="UniProtKB-EC"/>
</dbReference>
<feature type="binding site" evidence="16">
    <location>
        <begin position="209"/>
        <end position="210"/>
    </location>
    <ligand>
        <name>substrate</name>
    </ligand>
</feature>
<feature type="binding site" evidence="16">
    <location>
        <begin position="158"/>
        <end position="161"/>
    </location>
    <ligand>
        <name>substrate</name>
    </ligand>
</feature>
<keyword evidence="13" id="KW-0119">Carbohydrate metabolism</keyword>
<comment type="cofactor">
    <cofactor evidence="4">
        <name>Zn(2+)</name>
        <dbReference type="ChEBI" id="CHEBI:29105"/>
    </cofactor>
</comment>
<comment type="cofactor">
    <cofactor evidence="3">
        <name>Co(2+)</name>
        <dbReference type="ChEBI" id="CHEBI:48828"/>
    </cofactor>
</comment>
<evidence type="ECO:0000256" key="1">
    <source>
        <dbReference type="ARBA" id="ARBA00001782"/>
    </source>
</evidence>
<dbReference type="UniPathway" id="UPA00115">
    <property type="reaction ID" value="UER00411"/>
</dbReference>
<dbReference type="InterPro" id="IPR011060">
    <property type="entry name" value="RibuloseP-bd_barrel"/>
</dbReference>
<dbReference type="SUPFAM" id="SSF51366">
    <property type="entry name" value="Ribulose-phoshate binding barrel"/>
    <property type="match status" value="1"/>
</dbReference>
<feature type="binding site" evidence="15">
    <location>
        <position position="46"/>
    </location>
    <ligand>
        <name>a divalent metal cation</name>
        <dbReference type="ChEBI" id="CHEBI:60240"/>
    </ligand>
</feature>
<dbReference type="STRING" id="983967.A0A1E4T201"/>
<dbReference type="GO" id="GO:0046872">
    <property type="term" value="F:metal ion binding"/>
    <property type="evidence" value="ECO:0007669"/>
    <property type="project" value="UniProtKB-KW"/>
</dbReference>
<dbReference type="InterPro" id="IPR013785">
    <property type="entry name" value="Aldolase_TIM"/>
</dbReference>
<evidence type="ECO:0000256" key="9">
    <source>
        <dbReference type="ARBA" id="ARBA00013920"/>
    </source>
</evidence>
<evidence type="ECO:0000256" key="7">
    <source>
        <dbReference type="ARBA" id="ARBA00009541"/>
    </source>
</evidence>
<evidence type="ECO:0000256" key="12">
    <source>
        <dbReference type="ARBA" id="ARBA00023285"/>
    </source>
</evidence>
<comment type="pathway">
    <text evidence="6">Carbohydrate degradation; pentose phosphate pathway; D-xylulose 5-phosphate from D-ribulose 5-phosphate (non-oxidative stage): step 1/1.</text>
</comment>
<dbReference type="NCBIfam" id="TIGR01163">
    <property type="entry name" value="rpe"/>
    <property type="match status" value="1"/>
</dbReference>
<proteinExistence type="inferred from homology"/>
<evidence type="ECO:0000256" key="3">
    <source>
        <dbReference type="ARBA" id="ARBA00001941"/>
    </source>
</evidence>
<dbReference type="GO" id="GO:0006098">
    <property type="term" value="P:pentose-phosphate shunt"/>
    <property type="evidence" value="ECO:0007669"/>
    <property type="project" value="UniProtKB-UniPathway"/>
</dbReference>
<comment type="cofactor">
    <cofactor evidence="5">
        <name>Fe(2+)</name>
        <dbReference type="ChEBI" id="CHEBI:29033"/>
    </cofactor>
</comment>
<evidence type="ECO:0000313" key="18">
    <source>
        <dbReference type="Proteomes" id="UP000094801"/>
    </source>
</evidence>
<feature type="binding site" evidence="16">
    <location>
        <position position="189"/>
    </location>
    <ligand>
        <name>substrate</name>
    </ligand>
</feature>
<name>A0A1E4T201_9ASCO</name>
<feature type="active site" description="Proton acceptor" evidence="14">
    <location>
        <position position="46"/>
    </location>
</feature>
<keyword evidence="10 15" id="KW-0479">Metal-binding</keyword>
<evidence type="ECO:0000256" key="8">
    <source>
        <dbReference type="ARBA" id="ARBA00013188"/>
    </source>
</evidence>
<gene>
    <name evidence="17" type="ORF">CANARDRAFT_27868</name>
</gene>
<dbReference type="NCBIfam" id="NF004076">
    <property type="entry name" value="PRK05581.1-4"/>
    <property type="match status" value="1"/>
</dbReference>
<dbReference type="HAMAP" id="MF_02227">
    <property type="entry name" value="RPE"/>
    <property type="match status" value="1"/>
</dbReference>
<dbReference type="Gene3D" id="3.20.20.70">
    <property type="entry name" value="Aldolase class I"/>
    <property type="match status" value="1"/>
</dbReference>
<sequence>MCYGCDNSKNQLSSIIAPSILSANFTTLGQDVSKLFLNNSDWIHIDIMDGHFVPNISIGLPVIQQLRELLPDSKRFFFDCHMMVSEPERWVEQVANFGGSQFTFHYESTTNPTELIALIKKNGMKAGCALKPKSVVDDKFLKIVDSLDMVLIMTVEPGFGGQKFMKDMMPKVRKLRARFPKLNIQVDGGLTQETVVAAGEAGANVIVAGTSVFKAKNQAETIQLLRNEVEKNIRPKL</sequence>
<evidence type="ECO:0000313" key="17">
    <source>
        <dbReference type="EMBL" id="ODV85777.1"/>
    </source>
</evidence>
<dbReference type="PROSITE" id="PS01085">
    <property type="entry name" value="RIBUL_P_3_EPIMER_1"/>
    <property type="match status" value="1"/>
</dbReference>
<dbReference type="Pfam" id="PF00834">
    <property type="entry name" value="Ribul_P_3_epim"/>
    <property type="match status" value="1"/>
</dbReference>
<comment type="cofactor">
    <cofactor evidence="2">
        <name>Mn(2+)</name>
        <dbReference type="ChEBI" id="CHEBI:29035"/>
    </cofactor>
</comment>
<evidence type="ECO:0000256" key="2">
    <source>
        <dbReference type="ARBA" id="ARBA00001936"/>
    </source>
</evidence>
<evidence type="ECO:0000256" key="10">
    <source>
        <dbReference type="ARBA" id="ARBA00022723"/>
    </source>
</evidence>
<evidence type="ECO:0000256" key="14">
    <source>
        <dbReference type="PIRSR" id="PIRSR001461-1"/>
    </source>
</evidence>
<evidence type="ECO:0000256" key="16">
    <source>
        <dbReference type="PIRSR" id="PIRSR001461-3"/>
    </source>
</evidence>
<organism evidence="17 18">
    <name type="scientific">[Candida] arabinofermentans NRRL YB-2248</name>
    <dbReference type="NCBI Taxonomy" id="983967"/>
    <lineage>
        <taxon>Eukaryota</taxon>
        <taxon>Fungi</taxon>
        <taxon>Dikarya</taxon>
        <taxon>Ascomycota</taxon>
        <taxon>Saccharomycotina</taxon>
        <taxon>Pichiomycetes</taxon>
        <taxon>Pichiales</taxon>
        <taxon>Pichiaceae</taxon>
        <taxon>Ogataea</taxon>
        <taxon>Ogataea/Candida clade</taxon>
    </lineage>
</organism>
<comment type="cofactor">
    <cofactor evidence="15">
        <name>a divalent metal cation</name>
        <dbReference type="ChEBI" id="CHEBI:60240"/>
    </cofactor>
    <text evidence="15">Binds 1 divalent metal cation per subunit.</text>
</comment>
<evidence type="ECO:0000256" key="6">
    <source>
        <dbReference type="ARBA" id="ARBA00005016"/>
    </source>
</evidence>
<dbReference type="EC" id="5.1.3.1" evidence="8 13"/>
<dbReference type="FunFam" id="3.20.20.70:FF:000171">
    <property type="entry name" value="Ribulose-phosphate 3-epimerase"/>
    <property type="match status" value="1"/>
</dbReference>
<dbReference type="InterPro" id="IPR000056">
    <property type="entry name" value="Ribul_P_3_epim-like"/>
</dbReference>
<protein>
    <recommendedName>
        <fullName evidence="9 13">Ribulose-phosphate 3-epimerase</fullName>
        <ecNumber evidence="8 13">5.1.3.1</ecNumber>
    </recommendedName>
</protein>